<evidence type="ECO:0000313" key="2">
    <source>
        <dbReference type="Proteomes" id="UP000248423"/>
    </source>
</evidence>
<name>A0A319DUT9_ASPSB</name>
<reference evidence="1 2" key="1">
    <citation type="submission" date="2018-02" db="EMBL/GenBank/DDBJ databases">
        <title>The genomes of Aspergillus section Nigri reveals drivers in fungal speciation.</title>
        <authorList>
            <consortium name="DOE Joint Genome Institute"/>
            <person name="Vesth T.C."/>
            <person name="Nybo J."/>
            <person name="Theobald S."/>
            <person name="Brandl J."/>
            <person name="Frisvad J.C."/>
            <person name="Nielsen K.F."/>
            <person name="Lyhne E.K."/>
            <person name="Kogle M.E."/>
            <person name="Kuo A."/>
            <person name="Riley R."/>
            <person name="Clum A."/>
            <person name="Nolan M."/>
            <person name="Lipzen A."/>
            <person name="Salamov A."/>
            <person name="Henrissat B."/>
            <person name="Wiebenga A."/>
            <person name="De vries R.P."/>
            <person name="Grigoriev I.V."/>
            <person name="Mortensen U.H."/>
            <person name="Andersen M.R."/>
            <person name="Baker S.E."/>
        </authorList>
    </citation>
    <scope>NUCLEOTIDE SEQUENCE [LARGE SCALE GENOMIC DNA]</scope>
    <source>
        <strain evidence="1 2">CBS 121057</strain>
    </source>
</reference>
<protein>
    <submittedName>
        <fullName evidence="1">Uncharacterized protein</fullName>
    </submittedName>
</protein>
<dbReference type="Proteomes" id="UP000248423">
    <property type="component" value="Unassembled WGS sequence"/>
</dbReference>
<gene>
    <name evidence="1" type="ORF">BO78DRAFT_435823</name>
</gene>
<proteinExistence type="predicted"/>
<organism evidence="1 2">
    <name type="scientific">Aspergillus sclerotiicarbonarius (strain CBS 121057 / IBT 28362)</name>
    <dbReference type="NCBI Taxonomy" id="1448318"/>
    <lineage>
        <taxon>Eukaryota</taxon>
        <taxon>Fungi</taxon>
        <taxon>Dikarya</taxon>
        <taxon>Ascomycota</taxon>
        <taxon>Pezizomycotina</taxon>
        <taxon>Eurotiomycetes</taxon>
        <taxon>Eurotiomycetidae</taxon>
        <taxon>Eurotiales</taxon>
        <taxon>Aspergillaceae</taxon>
        <taxon>Aspergillus</taxon>
        <taxon>Aspergillus subgen. Circumdati</taxon>
    </lineage>
</organism>
<keyword evidence="2" id="KW-1185">Reference proteome</keyword>
<accession>A0A319DUT9</accession>
<evidence type="ECO:0000313" key="1">
    <source>
        <dbReference type="EMBL" id="PYI01517.1"/>
    </source>
</evidence>
<dbReference type="EMBL" id="KZ826414">
    <property type="protein sequence ID" value="PYI01517.1"/>
    <property type="molecule type" value="Genomic_DNA"/>
</dbReference>
<dbReference type="VEuPathDB" id="FungiDB:BO78DRAFT_435823"/>
<dbReference type="AlphaFoldDB" id="A0A319DUT9"/>
<sequence length="182" mass="19995">MSSLHGGAVDPIFHCPRSYLGPGRAFGANTYAGMGIVLDISNNTPLRVLSMQLVILENESSRSIGHKGHFHRVVRWGCPKYSNIGKYPEQPPSTHTTRLEAAITTSYIVYVRRVALQRVFIPIRQFIYNNHYKKLATGLYSGLARLMGGGGPGEQRIGRAKCSQIQSTAVGSKITHCTFHGP</sequence>